<evidence type="ECO:0000313" key="2">
    <source>
        <dbReference type="RefSeq" id="XP_016496752.1"/>
    </source>
</evidence>
<dbReference type="PROSITE" id="PS50878">
    <property type="entry name" value="RT_POL"/>
    <property type="match status" value="1"/>
</dbReference>
<reference evidence="2" key="1">
    <citation type="submission" date="2025-08" db="UniProtKB">
        <authorList>
            <consortium name="RefSeq"/>
        </authorList>
    </citation>
    <scope>IDENTIFICATION</scope>
</reference>
<sequence length="232" mass="26388">MKTAWKCTTITLIPKILASTQVKDYRPIAYCTTLYKIVAKILTNRLKKVIEVIIGKAQSIFIEGRNIIENIQFCHEPFKGYNRKVSYSLVFDGGLTKPFQAKRGIRKGDLMSPYIFVIAMEYLQMEMNQLPTIKEFKYHPRCKRLVVTHIYFANDLPMFCNADINSLTIMKETIQSFSGASVLQVNAEKSSIYIAGVHKDLKDTLISLLGYAEGALPFKYLGVPLFGKKLNI</sequence>
<dbReference type="AlphaFoldDB" id="A0A1S4C697"/>
<feature type="domain" description="Reverse transcriptase" evidence="1">
    <location>
        <begin position="1"/>
        <end position="225"/>
    </location>
</feature>
<name>A0A1S4C697_TOBAC</name>
<dbReference type="PANTHER" id="PTHR46890:SF48">
    <property type="entry name" value="RNA-DIRECTED DNA POLYMERASE"/>
    <property type="match status" value="1"/>
</dbReference>
<dbReference type="PaxDb" id="4097-A0A1S4C697"/>
<dbReference type="RefSeq" id="XP_016496752.1">
    <property type="nucleotide sequence ID" value="XM_016641266.1"/>
</dbReference>
<dbReference type="STRING" id="4097.A0A1S4C697"/>
<dbReference type="Pfam" id="PF00078">
    <property type="entry name" value="RVT_1"/>
    <property type="match status" value="1"/>
</dbReference>
<protein>
    <recommendedName>
        <fullName evidence="1">Reverse transcriptase domain-containing protein</fullName>
    </recommendedName>
</protein>
<dbReference type="InterPro" id="IPR052343">
    <property type="entry name" value="Retrotransposon-Effector_Assoc"/>
</dbReference>
<evidence type="ECO:0000259" key="1">
    <source>
        <dbReference type="PROSITE" id="PS50878"/>
    </source>
</evidence>
<dbReference type="OrthoDB" id="1934719at2759"/>
<dbReference type="InterPro" id="IPR000477">
    <property type="entry name" value="RT_dom"/>
</dbReference>
<organism evidence="2">
    <name type="scientific">Nicotiana tabacum</name>
    <name type="common">Common tobacco</name>
    <dbReference type="NCBI Taxonomy" id="4097"/>
    <lineage>
        <taxon>Eukaryota</taxon>
        <taxon>Viridiplantae</taxon>
        <taxon>Streptophyta</taxon>
        <taxon>Embryophyta</taxon>
        <taxon>Tracheophyta</taxon>
        <taxon>Spermatophyta</taxon>
        <taxon>Magnoliopsida</taxon>
        <taxon>eudicotyledons</taxon>
        <taxon>Gunneridae</taxon>
        <taxon>Pentapetalae</taxon>
        <taxon>asterids</taxon>
        <taxon>lamiids</taxon>
        <taxon>Solanales</taxon>
        <taxon>Solanaceae</taxon>
        <taxon>Nicotianoideae</taxon>
        <taxon>Nicotianeae</taxon>
        <taxon>Nicotiana</taxon>
    </lineage>
</organism>
<dbReference type="PANTHER" id="PTHR46890">
    <property type="entry name" value="NON-LTR RETROLELEMENT REVERSE TRANSCRIPTASE-LIKE PROTEIN-RELATED"/>
    <property type="match status" value="1"/>
</dbReference>
<accession>A0A1S4C697</accession>
<dbReference type="CDD" id="cd01650">
    <property type="entry name" value="RT_nLTR_like"/>
    <property type="match status" value="1"/>
</dbReference>
<proteinExistence type="predicted"/>
<gene>
    <name evidence="2" type="primary">LOC107815653</name>
</gene>
<dbReference type="KEGG" id="nta:107815653"/>